<sequence>MSNIYIARTNQKLLFAKVHLDQLKQSAESTGWNKHAQIESYEESILFHLVSAYSAYLREIAEVYRLDPLKISTRDELLEQLEQNGMEAPEAKELTELAGRDSWLSQTLKAYRACWVAQDREQANQSDHASLSEIQVVQVNPDHSKDGEVIEQLEGWLNSLRELIDRQRESLKEW</sequence>
<gene>
    <name evidence="1" type="ORF">DV711_01665</name>
</gene>
<organism evidence="1 2">
    <name type="scientific">Motiliproteus coralliicola</name>
    <dbReference type="NCBI Taxonomy" id="2283196"/>
    <lineage>
        <taxon>Bacteria</taxon>
        <taxon>Pseudomonadati</taxon>
        <taxon>Pseudomonadota</taxon>
        <taxon>Gammaproteobacteria</taxon>
        <taxon>Oceanospirillales</taxon>
        <taxon>Oceanospirillaceae</taxon>
        <taxon>Motiliproteus</taxon>
    </lineage>
</organism>
<proteinExistence type="predicted"/>
<dbReference type="OrthoDB" id="6121078at2"/>
<evidence type="ECO:0000313" key="1">
    <source>
        <dbReference type="EMBL" id="RDE24323.1"/>
    </source>
</evidence>
<dbReference type="RefSeq" id="WP_114693909.1">
    <property type="nucleotide sequence ID" value="NZ_QQOH01000001.1"/>
</dbReference>
<name>A0A369WT47_9GAMM</name>
<keyword evidence="2" id="KW-1185">Reference proteome</keyword>
<reference evidence="1 2" key="1">
    <citation type="submission" date="2018-07" db="EMBL/GenBank/DDBJ databases">
        <title>Motiliproteus coralliicola sp. nov., a bacterium isolated from Coral.</title>
        <authorList>
            <person name="Wang G."/>
        </authorList>
    </citation>
    <scope>NUCLEOTIDE SEQUENCE [LARGE SCALE GENOMIC DNA]</scope>
    <source>
        <strain evidence="1 2">C34</strain>
    </source>
</reference>
<dbReference type="InterPro" id="IPR046493">
    <property type="entry name" value="DUF6586"/>
</dbReference>
<dbReference type="EMBL" id="QQOH01000001">
    <property type="protein sequence ID" value="RDE24323.1"/>
    <property type="molecule type" value="Genomic_DNA"/>
</dbReference>
<accession>A0A369WT47</accession>
<comment type="caution">
    <text evidence="1">The sequence shown here is derived from an EMBL/GenBank/DDBJ whole genome shotgun (WGS) entry which is preliminary data.</text>
</comment>
<dbReference type="Proteomes" id="UP000253769">
    <property type="component" value="Unassembled WGS sequence"/>
</dbReference>
<evidence type="ECO:0000313" key="2">
    <source>
        <dbReference type="Proteomes" id="UP000253769"/>
    </source>
</evidence>
<evidence type="ECO:0008006" key="3">
    <source>
        <dbReference type="Google" id="ProtNLM"/>
    </source>
</evidence>
<dbReference type="Pfam" id="PF20227">
    <property type="entry name" value="DUF6586"/>
    <property type="match status" value="1"/>
</dbReference>
<dbReference type="AlphaFoldDB" id="A0A369WT47"/>
<protein>
    <recommendedName>
        <fullName evidence="3">PasA protein</fullName>
    </recommendedName>
</protein>